<keyword evidence="11" id="KW-0449">Lipoprotein</keyword>
<dbReference type="HAMAP" id="MF_01148">
    <property type="entry name" value="Lnt"/>
    <property type="match status" value="1"/>
</dbReference>
<dbReference type="GO" id="GO:0005886">
    <property type="term" value="C:plasma membrane"/>
    <property type="evidence" value="ECO:0007669"/>
    <property type="project" value="UniProtKB-SubCell"/>
</dbReference>
<feature type="transmembrane region" description="Helical" evidence="9">
    <location>
        <begin position="63"/>
        <end position="83"/>
    </location>
</feature>
<dbReference type="PROSITE" id="PS50263">
    <property type="entry name" value="CN_HYDROLASE"/>
    <property type="match status" value="1"/>
</dbReference>
<comment type="function">
    <text evidence="9">Catalyzes the phospholipid dependent N-acylation of the N-terminal cysteine of apolipoprotein, the last step in lipoprotein maturation.</text>
</comment>
<dbReference type="EC" id="2.3.1.269" evidence="9"/>
<dbReference type="InterPro" id="IPR036526">
    <property type="entry name" value="C-N_Hydrolase_sf"/>
</dbReference>
<evidence type="ECO:0000256" key="6">
    <source>
        <dbReference type="ARBA" id="ARBA00022989"/>
    </source>
</evidence>
<evidence type="ECO:0000313" key="11">
    <source>
        <dbReference type="EMBL" id="RAU23839.1"/>
    </source>
</evidence>
<organism evidence="11 12">
    <name type="scientific">Paramagnetospirillum kuznetsovii</name>
    <dbReference type="NCBI Taxonomy" id="2053833"/>
    <lineage>
        <taxon>Bacteria</taxon>
        <taxon>Pseudomonadati</taxon>
        <taxon>Pseudomonadota</taxon>
        <taxon>Alphaproteobacteria</taxon>
        <taxon>Rhodospirillales</taxon>
        <taxon>Magnetospirillaceae</taxon>
        <taxon>Paramagnetospirillum</taxon>
    </lineage>
</organism>
<evidence type="ECO:0000256" key="2">
    <source>
        <dbReference type="ARBA" id="ARBA00010065"/>
    </source>
</evidence>
<dbReference type="NCBIfam" id="TIGR00546">
    <property type="entry name" value="lnt"/>
    <property type="match status" value="1"/>
</dbReference>
<feature type="transmembrane region" description="Helical" evidence="9">
    <location>
        <begin position="166"/>
        <end position="190"/>
    </location>
</feature>
<sequence length="520" mass="55536">MSFISTAALRLKALSGWRRRLALFLLGCLAALALPPVHALPTVFIAFPALVWIFDASQSRKAAYGAGWWWAMGWFSVGFYWISNALLTDVAKFGWMIPFAIFGLSGLVAAFFGAATLAVRALGVQGSGRIALLAVAWTLADWLRSWVLTGFPWNPLGSVWDISLPVLQAGAVVGIWGLGLLSAVVVMLPALLAEQSGRKGRAIILAMVLGLPVAGWIGGTIRLSGAPDLAAAETYVPGVKLRLVQAVMAQGNKWRDDLREANLREHVALSRSPGVDSVTTVVWPETAAPYFLDLDTLHREIAAAAAPVGGHLLTGAPRITPKGVEPLQIWNSLFAVTARAEIVGVYDKAHLVPFGEYVPFKSILPIAKITHGGTDFSAGPGPRTLTVPGLPPFSPLICYEAIFPAAVVDPDAERPQWLLTITNDGWFGMSAGPYQHLAAARMRAIEEGLPLVRAANTGISAVFDPYGREVARLALGVKGVVDAPLPKPIEPPPYGRYGNATAFILMLICLHLGSGRRKST</sequence>
<feature type="transmembrane region" description="Helical" evidence="9">
    <location>
        <begin position="95"/>
        <end position="119"/>
    </location>
</feature>
<dbReference type="EMBL" id="PGTO01000001">
    <property type="protein sequence ID" value="RAU23839.1"/>
    <property type="molecule type" value="Genomic_DNA"/>
</dbReference>
<evidence type="ECO:0000313" key="12">
    <source>
        <dbReference type="Proteomes" id="UP000251075"/>
    </source>
</evidence>
<dbReference type="GO" id="GO:0016410">
    <property type="term" value="F:N-acyltransferase activity"/>
    <property type="evidence" value="ECO:0007669"/>
    <property type="project" value="UniProtKB-UniRule"/>
</dbReference>
<evidence type="ECO:0000256" key="5">
    <source>
        <dbReference type="ARBA" id="ARBA00022692"/>
    </source>
</evidence>
<evidence type="ECO:0000256" key="4">
    <source>
        <dbReference type="ARBA" id="ARBA00022679"/>
    </source>
</evidence>
<feature type="domain" description="CN hydrolase" evidence="10">
    <location>
        <begin position="244"/>
        <end position="487"/>
    </location>
</feature>
<keyword evidence="4 9" id="KW-0808">Transferase</keyword>
<keyword evidence="6 9" id="KW-1133">Transmembrane helix</keyword>
<keyword evidence="5 9" id="KW-0812">Transmembrane</keyword>
<proteinExistence type="inferred from homology"/>
<comment type="pathway">
    <text evidence="9">Protein modification; lipoprotein biosynthesis (N-acyl transfer).</text>
</comment>
<comment type="similarity">
    <text evidence="2 9">Belongs to the CN hydrolase family. Apolipoprotein N-acyltransferase subfamily.</text>
</comment>
<keyword evidence="8 9" id="KW-0012">Acyltransferase</keyword>
<keyword evidence="7 9" id="KW-0472">Membrane</keyword>
<evidence type="ECO:0000256" key="3">
    <source>
        <dbReference type="ARBA" id="ARBA00022475"/>
    </source>
</evidence>
<comment type="caution">
    <text evidence="9">Lacks conserved residue(s) required for the propagation of feature annotation.</text>
</comment>
<dbReference type="Proteomes" id="UP000251075">
    <property type="component" value="Unassembled WGS sequence"/>
</dbReference>
<feature type="transmembrane region" description="Helical" evidence="9">
    <location>
        <begin position="202"/>
        <end position="219"/>
    </location>
</feature>
<evidence type="ECO:0000256" key="7">
    <source>
        <dbReference type="ARBA" id="ARBA00023136"/>
    </source>
</evidence>
<evidence type="ECO:0000256" key="8">
    <source>
        <dbReference type="ARBA" id="ARBA00023315"/>
    </source>
</evidence>
<gene>
    <name evidence="9 11" type="primary">lnt</name>
    <name evidence="11" type="ORF">CU669_01780</name>
</gene>
<evidence type="ECO:0000256" key="1">
    <source>
        <dbReference type="ARBA" id="ARBA00004651"/>
    </source>
</evidence>
<accession>A0A364P3B6</accession>
<dbReference type="UniPathway" id="UPA00666"/>
<dbReference type="InterPro" id="IPR045378">
    <property type="entry name" value="LNT_N"/>
</dbReference>
<dbReference type="CDD" id="cd07571">
    <property type="entry name" value="ALP_N-acyl_transferase"/>
    <property type="match status" value="1"/>
</dbReference>
<comment type="caution">
    <text evidence="11">The sequence shown here is derived from an EMBL/GenBank/DDBJ whole genome shotgun (WGS) entry which is preliminary data.</text>
</comment>
<dbReference type="PANTHER" id="PTHR38686:SF1">
    <property type="entry name" value="APOLIPOPROTEIN N-ACYLTRANSFERASE"/>
    <property type="match status" value="1"/>
</dbReference>
<name>A0A364P3B6_9PROT</name>
<dbReference type="PANTHER" id="PTHR38686">
    <property type="entry name" value="APOLIPOPROTEIN N-ACYLTRANSFERASE"/>
    <property type="match status" value="1"/>
</dbReference>
<dbReference type="Pfam" id="PF20154">
    <property type="entry name" value="LNT_N"/>
    <property type="match status" value="1"/>
</dbReference>
<dbReference type="RefSeq" id="WP_112142069.1">
    <property type="nucleotide sequence ID" value="NZ_PGTO01000001.1"/>
</dbReference>
<comment type="catalytic activity">
    <reaction evidence="9">
        <text>N-terminal S-1,2-diacyl-sn-glyceryl-L-cysteinyl-[lipoprotein] + a glycerophospholipid = N-acyl-S-1,2-diacyl-sn-glyceryl-L-cysteinyl-[lipoprotein] + a 2-acyl-sn-glycero-3-phospholipid + H(+)</text>
        <dbReference type="Rhea" id="RHEA:48228"/>
        <dbReference type="Rhea" id="RHEA-COMP:14681"/>
        <dbReference type="Rhea" id="RHEA-COMP:14684"/>
        <dbReference type="ChEBI" id="CHEBI:15378"/>
        <dbReference type="ChEBI" id="CHEBI:136912"/>
        <dbReference type="ChEBI" id="CHEBI:140656"/>
        <dbReference type="ChEBI" id="CHEBI:140657"/>
        <dbReference type="ChEBI" id="CHEBI:140660"/>
        <dbReference type="EC" id="2.3.1.269"/>
    </reaction>
</comment>
<comment type="subcellular location">
    <subcellularLocation>
        <location evidence="1 9">Cell membrane</location>
        <topology evidence="1 9">Multi-pass membrane protein</topology>
    </subcellularLocation>
</comment>
<dbReference type="AlphaFoldDB" id="A0A364P3B6"/>
<dbReference type="GO" id="GO:0042158">
    <property type="term" value="P:lipoprotein biosynthetic process"/>
    <property type="evidence" value="ECO:0007669"/>
    <property type="project" value="UniProtKB-UniRule"/>
</dbReference>
<protein>
    <recommendedName>
        <fullName evidence="9">Apolipoprotein N-acyltransferase</fullName>
        <shortName evidence="9">ALP N-acyltransferase</shortName>
        <ecNumber evidence="9">2.3.1.269</ecNumber>
    </recommendedName>
</protein>
<evidence type="ECO:0000259" key="10">
    <source>
        <dbReference type="PROSITE" id="PS50263"/>
    </source>
</evidence>
<dbReference type="SUPFAM" id="SSF56317">
    <property type="entry name" value="Carbon-nitrogen hydrolase"/>
    <property type="match status" value="1"/>
</dbReference>
<keyword evidence="3 9" id="KW-1003">Cell membrane</keyword>
<dbReference type="InterPro" id="IPR003010">
    <property type="entry name" value="C-N_Hydrolase"/>
</dbReference>
<keyword evidence="12" id="KW-1185">Reference proteome</keyword>
<evidence type="ECO:0000256" key="9">
    <source>
        <dbReference type="HAMAP-Rule" id="MF_01148"/>
    </source>
</evidence>
<dbReference type="Gene3D" id="3.60.110.10">
    <property type="entry name" value="Carbon-nitrogen hydrolase"/>
    <property type="match status" value="1"/>
</dbReference>
<dbReference type="OrthoDB" id="9804277at2"/>
<reference evidence="11 12" key="1">
    <citation type="submission" date="2017-11" db="EMBL/GenBank/DDBJ databases">
        <title>Draft genome sequence of magnetotactic bacterium Magnetospirillum kuznetsovii LBB-42.</title>
        <authorList>
            <person name="Grouzdev D.S."/>
            <person name="Rysina M.S."/>
            <person name="Baslerov R.V."/>
            <person name="Koziaeva V."/>
        </authorList>
    </citation>
    <scope>NUCLEOTIDE SEQUENCE [LARGE SCALE GENOMIC DNA]</scope>
    <source>
        <strain evidence="11 12">LBB-42</strain>
    </source>
</reference>
<dbReference type="InterPro" id="IPR004563">
    <property type="entry name" value="Apolipo_AcylTrfase"/>
</dbReference>
<dbReference type="Pfam" id="PF00795">
    <property type="entry name" value="CN_hydrolase"/>
    <property type="match status" value="1"/>
</dbReference>